<dbReference type="GO" id="GO:0009055">
    <property type="term" value="F:electron transfer activity"/>
    <property type="evidence" value="ECO:0007669"/>
    <property type="project" value="TreeGrafter"/>
</dbReference>
<evidence type="ECO:0000256" key="3">
    <source>
        <dbReference type="ARBA" id="ARBA00022723"/>
    </source>
</evidence>
<comment type="similarity">
    <text evidence="1">Belongs to the adrenodoxin/putidaredoxin family.</text>
</comment>
<name>A0A1Y5YC01_KIBAR</name>
<evidence type="ECO:0000313" key="8">
    <source>
        <dbReference type="EMBL" id="SMD27301.1"/>
    </source>
</evidence>
<keyword evidence="4" id="KW-0408">Iron</keyword>
<dbReference type="GO" id="GO:0051537">
    <property type="term" value="F:2 iron, 2 sulfur cluster binding"/>
    <property type="evidence" value="ECO:0007669"/>
    <property type="project" value="UniProtKB-KW"/>
</dbReference>
<dbReference type="InterPro" id="IPR001041">
    <property type="entry name" value="2Fe-2S_ferredoxin-type"/>
</dbReference>
<dbReference type="CDD" id="cd00207">
    <property type="entry name" value="fer2"/>
    <property type="match status" value="1"/>
</dbReference>
<evidence type="ECO:0000256" key="6">
    <source>
        <dbReference type="ARBA" id="ARBA00034078"/>
    </source>
</evidence>
<evidence type="ECO:0000256" key="5">
    <source>
        <dbReference type="ARBA" id="ARBA00023014"/>
    </source>
</evidence>
<dbReference type="GO" id="GO:0046872">
    <property type="term" value="F:metal ion binding"/>
    <property type="evidence" value="ECO:0007669"/>
    <property type="project" value="UniProtKB-KW"/>
</dbReference>
<evidence type="ECO:0000259" key="7">
    <source>
        <dbReference type="PROSITE" id="PS51085"/>
    </source>
</evidence>
<keyword evidence="3" id="KW-0479">Metal-binding</keyword>
<organism evidence="8 9">
    <name type="scientific">Kibdelosporangium aridum</name>
    <dbReference type="NCBI Taxonomy" id="2030"/>
    <lineage>
        <taxon>Bacteria</taxon>
        <taxon>Bacillati</taxon>
        <taxon>Actinomycetota</taxon>
        <taxon>Actinomycetes</taxon>
        <taxon>Pseudonocardiales</taxon>
        <taxon>Pseudonocardiaceae</taxon>
        <taxon>Kibdelosporangium</taxon>
    </lineage>
</organism>
<dbReference type="Gene3D" id="3.10.20.30">
    <property type="match status" value="1"/>
</dbReference>
<accession>A0A1Y5YC01</accession>
<dbReference type="AlphaFoldDB" id="A0A1Y5YC01"/>
<dbReference type="InterPro" id="IPR012675">
    <property type="entry name" value="Beta-grasp_dom_sf"/>
</dbReference>
<dbReference type="EMBL" id="FWXV01000022">
    <property type="protein sequence ID" value="SMD27301.1"/>
    <property type="molecule type" value="Genomic_DNA"/>
</dbReference>
<dbReference type="Pfam" id="PF00111">
    <property type="entry name" value="Fer2"/>
    <property type="match status" value="1"/>
</dbReference>
<sequence>MIRVPKVFYTQPDGTERVVEAVAGDSVMQTAVRNGVTGILGQCGGELSCATCHVFLDGGYDFPPVSEDEDDMLDVAATDRADNSRLSCQLVLSDGQEVHVTIPEAQL</sequence>
<keyword evidence="5" id="KW-0411">Iron-sulfur</keyword>
<keyword evidence="9" id="KW-1185">Reference proteome</keyword>
<reference evidence="8 9" key="1">
    <citation type="submission" date="2017-04" db="EMBL/GenBank/DDBJ databases">
        <authorList>
            <person name="Afonso C.L."/>
            <person name="Miller P.J."/>
            <person name="Scott M.A."/>
            <person name="Spackman E."/>
            <person name="Goraichik I."/>
            <person name="Dimitrov K.M."/>
            <person name="Suarez D.L."/>
            <person name="Swayne D.E."/>
        </authorList>
    </citation>
    <scope>NUCLEOTIDE SEQUENCE [LARGE SCALE GENOMIC DNA]</scope>
    <source>
        <strain evidence="8 9">DSM 43828</strain>
    </source>
</reference>
<keyword evidence="2" id="KW-0001">2Fe-2S</keyword>
<protein>
    <submittedName>
        <fullName evidence="8">Ferredoxin, 2Fe-2S</fullName>
    </submittedName>
</protein>
<evidence type="ECO:0000313" key="9">
    <source>
        <dbReference type="Proteomes" id="UP000192674"/>
    </source>
</evidence>
<dbReference type="InterPro" id="IPR036010">
    <property type="entry name" value="2Fe-2S_ferredoxin-like_sf"/>
</dbReference>
<comment type="cofactor">
    <cofactor evidence="6">
        <name>[2Fe-2S] cluster</name>
        <dbReference type="ChEBI" id="CHEBI:190135"/>
    </cofactor>
</comment>
<gene>
    <name evidence="8" type="ORF">SAMN05661093_10904</name>
</gene>
<evidence type="ECO:0000256" key="2">
    <source>
        <dbReference type="ARBA" id="ARBA00022714"/>
    </source>
</evidence>
<dbReference type="GO" id="GO:0140647">
    <property type="term" value="P:P450-containing electron transport chain"/>
    <property type="evidence" value="ECO:0007669"/>
    <property type="project" value="InterPro"/>
</dbReference>
<dbReference type="PANTHER" id="PTHR23426">
    <property type="entry name" value="FERREDOXIN/ADRENODOXIN"/>
    <property type="match status" value="1"/>
</dbReference>
<dbReference type="InterPro" id="IPR001055">
    <property type="entry name" value="Adrenodoxin-like"/>
</dbReference>
<proteinExistence type="inferred from homology"/>
<feature type="domain" description="2Fe-2S ferredoxin-type" evidence="7">
    <location>
        <begin position="5"/>
        <end position="106"/>
    </location>
</feature>
<dbReference type="Proteomes" id="UP000192674">
    <property type="component" value="Unassembled WGS sequence"/>
</dbReference>
<dbReference type="PROSITE" id="PS51085">
    <property type="entry name" value="2FE2S_FER_2"/>
    <property type="match status" value="1"/>
</dbReference>
<dbReference type="PANTHER" id="PTHR23426:SF65">
    <property type="entry name" value="FERREDOXIN-2, MITOCHONDRIAL"/>
    <property type="match status" value="1"/>
</dbReference>
<evidence type="ECO:0000256" key="4">
    <source>
        <dbReference type="ARBA" id="ARBA00023004"/>
    </source>
</evidence>
<evidence type="ECO:0000256" key="1">
    <source>
        <dbReference type="ARBA" id="ARBA00010914"/>
    </source>
</evidence>
<dbReference type="SUPFAM" id="SSF54292">
    <property type="entry name" value="2Fe-2S ferredoxin-like"/>
    <property type="match status" value="1"/>
</dbReference>